<dbReference type="AlphaFoldDB" id="A0A9W6U794"/>
<reference evidence="1" key="1">
    <citation type="submission" date="2023-04" db="EMBL/GenBank/DDBJ databases">
        <title>Phytophthora fragariaefolia NBRC 109709.</title>
        <authorList>
            <person name="Ichikawa N."/>
            <person name="Sato H."/>
            <person name="Tonouchi N."/>
        </authorList>
    </citation>
    <scope>NUCLEOTIDE SEQUENCE</scope>
    <source>
        <strain evidence="1">NBRC 109709</strain>
    </source>
</reference>
<evidence type="ECO:0000313" key="2">
    <source>
        <dbReference type="Proteomes" id="UP001165121"/>
    </source>
</evidence>
<sequence>MFVGPQLTADQAVEVLEQAWRLSQGNKKRFLKIMKTLMKLHRFRLRDAAAVVDPSRRFDEMVAGATVRLKYRFTVAQLYQLASVLGLPRDGVRTHAGDNVPRVEALAMVCRRLSEAAKLYTVATEFGRSTSMSPPQLSTDGRCSLPSEALYHPQQRTFAAAVVVQAVPLSPALHSLPHLPAPARWLAHLHPPTQLRVFAVHHAVGNRPCAFWGGMKMKLKRTSRAPKIKFETSVEIGKSGLSLTES</sequence>
<name>A0A9W6U794_9STRA</name>
<dbReference type="Proteomes" id="UP001165121">
    <property type="component" value="Unassembled WGS sequence"/>
</dbReference>
<protein>
    <submittedName>
        <fullName evidence="1">Unnamed protein product</fullName>
    </submittedName>
</protein>
<accession>A0A9W6U794</accession>
<organism evidence="1 2">
    <name type="scientific">Phytophthora fragariaefolia</name>
    <dbReference type="NCBI Taxonomy" id="1490495"/>
    <lineage>
        <taxon>Eukaryota</taxon>
        <taxon>Sar</taxon>
        <taxon>Stramenopiles</taxon>
        <taxon>Oomycota</taxon>
        <taxon>Peronosporomycetes</taxon>
        <taxon>Peronosporales</taxon>
        <taxon>Peronosporaceae</taxon>
        <taxon>Phytophthora</taxon>
    </lineage>
</organism>
<dbReference type="EMBL" id="BSXT01000399">
    <property type="protein sequence ID" value="GMF26498.1"/>
    <property type="molecule type" value="Genomic_DNA"/>
</dbReference>
<dbReference type="OrthoDB" id="125848at2759"/>
<gene>
    <name evidence="1" type="ORF">Pfra01_000502600</name>
</gene>
<keyword evidence="2" id="KW-1185">Reference proteome</keyword>
<evidence type="ECO:0000313" key="1">
    <source>
        <dbReference type="EMBL" id="GMF26498.1"/>
    </source>
</evidence>
<comment type="caution">
    <text evidence="1">The sequence shown here is derived from an EMBL/GenBank/DDBJ whole genome shotgun (WGS) entry which is preliminary data.</text>
</comment>
<proteinExistence type="predicted"/>